<keyword evidence="6" id="KW-1185">Reference proteome</keyword>
<evidence type="ECO:0000256" key="4">
    <source>
        <dbReference type="SAM" id="MobiDB-lite"/>
    </source>
</evidence>
<sequence length="276" mass="30236">MPPTHISSTSRALYRVFIAPNLRTNTPIPLQFLPAFAAPTASSSHSLVSRTTVRTKTYTKDTRRHALSDHYILDAAITSPLINFVDEAGKFYPSVPLTEALTSFNKITHHLVQMAPGNVDGYGRPASNDPADLPTCRVISKISLREQFQHKLETLRRQEKGQPAGPAHKNLELNWAIAGGDLKHRLEKMKGFLRDGRKVEIMLGPKKRGKQANEQEANAVLNAVREAVEECKGASVVKSEGTVGGVMTIVFEGRKTDEKKISSDAKSGEGAEEKAT</sequence>
<protein>
    <recommendedName>
        <fullName evidence="7">Translation initiation factor 3 N-terminal domain-containing protein</fullName>
    </recommendedName>
</protein>
<dbReference type="Proteomes" id="UP000799771">
    <property type="component" value="Unassembled WGS sequence"/>
</dbReference>
<reference evidence="5" key="1">
    <citation type="journal article" date="2020" name="Stud. Mycol.">
        <title>101 Dothideomycetes genomes: a test case for predicting lifestyles and emergence of pathogens.</title>
        <authorList>
            <person name="Haridas S."/>
            <person name="Albert R."/>
            <person name="Binder M."/>
            <person name="Bloem J."/>
            <person name="Labutti K."/>
            <person name="Salamov A."/>
            <person name="Andreopoulos B."/>
            <person name="Baker S."/>
            <person name="Barry K."/>
            <person name="Bills G."/>
            <person name="Bluhm B."/>
            <person name="Cannon C."/>
            <person name="Castanera R."/>
            <person name="Culley D."/>
            <person name="Daum C."/>
            <person name="Ezra D."/>
            <person name="Gonzalez J."/>
            <person name="Henrissat B."/>
            <person name="Kuo A."/>
            <person name="Liang C."/>
            <person name="Lipzen A."/>
            <person name="Lutzoni F."/>
            <person name="Magnuson J."/>
            <person name="Mondo S."/>
            <person name="Nolan M."/>
            <person name="Ohm R."/>
            <person name="Pangilinan J."/>
            <person name="Park H.-J."/>
            <person name="Ramirez L."/>
            <person name="Alfaro M."/>
            <person name="Sun H."/>
            <person name="Tritt A."/>
            <person name="Yoshinaga Y."/>
            <person name="Zwiers L.-H."/>
            <person name="Turgeon B."/>
            <person name="Goodwin S."/>
            <person name="Spatafora J."/>
            <person name="Crous P."/>
            <person name="Grigoriev I."/>
        </authorList>
    </citation>
    <scope>NUCLEOTIDE SEQUENCE</scope>
    <source>
        <strain evidence="5">CBS 119687</strain>
    </source>
</reference>
<keyword evidence="3" id="KW-0648">Protein biosynthesis</keyword>
<evidence type="ECO:0000256" key="2">
    <source>
        <dbReference type="ARBA" id="ARBA00022540"/>
    </source>
</evidence>
<evidence type="ECO:0008006" key="7">
    <source>
        <dbReference type="Google" id="ProtNLM"/>
    </source>
</evidence>
<dbReference type="GO" id="GO:0003743">
    <property type="term" value="F:translation initiation factor activity"/>
    <property type="evidence" value="ECO:0007669"/>
    <property type="project" value="UniProtKB-KW"/>
</dbReference>
<dbReference type="AlphaFoldDB" id="A0A6A6A4U8"/>
<dbReference type="GO" id="GO:0005739">
    <property type="term" value="C:mitochondrion"/>
    <property type="evidence" value="ECO:0007669"/>
    <property type="project" value="TreeGrafter"/>
</dbReference>
<evidence type="ECO:0000313" key="5">
    <source>
        <dbReference type="EMBL" id="KAF2127022.1"/>
    </source>
</evidence>
<dbReference type="RefSeq" id="XP_033521414.1">
    <property type="nucleotide sequence ID" value="XM_033669767.1"/>
</dbReference>
<dbReference type="PANTHER" id="PTHR10938">
    <property type="entry name" value="TRANSLATION INITIATION FACTOR IF-3"/>
    <property type="match status" value="1"/>
</dbReference>
<comment type="similarity">
    <text evidence="1">Belongs to the IF-3 family.</text>
</comment>
<dbReference type="OrthoDB" id="21573at2759"/>
<proteinExistence type="inferred from homology"/>
<dbReference type="PANTHER" id="PTHR10938:SF0">
    <property type="entry name" value="TRANSLATION INITIATION FACTOR IF-3, MITOCHONDRIAL"/>
    <property type="match status" value="1"/>
</dbReference>
<organism evidence="5 6">
    <name type="scientific">Dothidotthia symphoricarpi CBS 119687</name>
    <dbReference type="NCBI Taxonomy" id="1392245"/>
    <lineage>
        <taxon>Eukaryota</taxon>
        <taxon>Fungi</taxon>
        <taxon>Dikarya</taxon>
        <taxon>Ascomycota</taxon>
        <taxon>Pezizomycotina</taxon>
        <taxon>Dothideomycetes</taxon>
        <taxon>Pleosporomycetidae</taxon>
        <taxon>Pleosporales</taxon>
        <taxon>Dothidotthiaceae</taxon>
        <taxon>Dothidotthia</taxon>
    </lineage>
</organism>
<dbReference type="GO" id="GO:0043022">
    <property type="term" value="F:ribosome binding"/>
    <property type="evidence" value="ECO:0007669"/>
    <property type="project" value="TreeGrafter"/>
</dbReference>
<dbReference type="SUPFAM" id="SSF55200">
    <property type="entry name" value="Translation initiation factor IF3, C-terminal domain"/>
    <property type="match status" value="1"/>
</dbReference>
<evidence type="ECO:0000256" key="3">
    <source>
        <dbReference type="ARBA" id="ARBA00022917"/>
    </source>
</evidence>
<feature type="region of interest" description="Disordered" evidence="4">
    <location>
        <begin position="257"/>
        <end position="276"/>
    </location>
</feature>
<dbReference type="GO" id="GO:0032790">
    <property type="term" value="P:ribosome disassembly"/>
    <property type="evidence" value="ECO:0007669"/>
    <property type="project" value="TreeGrafter"/>
</dbReference>
<dbReference type="EMBL" id="ML977512">
    <property type="protein sequence ID" value="KAF2127022.1"/>
    <property type="molecule type" value="Genomic_DNA"/>
</dbReference>
<dbReference type="Gene3D" id="3.30.110.10">
    <property type="entry name" value="Translation initiation factor 3 (IF-3), C-terminal domain"/>
    <property type="match status" value="1"/>
</dbReference>
<dbReference type="InterPro" id="IPR001288">
    <property type="entry name" value="Translation_initiation_fac_3"/>
</dbReference>
<evidence type="ECO:0000313" key="6">
    <source>
        <dbReference type="Proteomes" id="UP000799771"/>
    </source>
</evidence>
<dbReference type="GeneID" id="54410199"/>
<name>A0A6A6A4U8_9PLEO</name>
<dbReference type="InterPro" id="IPR036788">
    <property type="entry name" value="T_IF-3_C_sf"/>
</dbReference>
<evidence type="ECO:0000256" key="1">
    <source>
        <dbReference type="ARBA" id="ARBA00005439"/>
    </source>
</evidence>
<keyword evidence="2" id="KW-0396">Initiation factor</keyword>
<accession>A0A6A6A4U8</accession>
<dbReference type="GO" id="GO:0070124">
    <property type="term" value="P:mitochondrial translational initiation"/>
    <property type="evidence" value="ECO:0007669"/>
    <property type="project" value="TreeGrafter"/>
</dbReference>
<gene>
    <name evidence="5" type="ORF">P153DRAFT_377929</name>
</gene>